<dbReference type="EMBL" id="QOCU01000001">
    <property type="protein sequence ID" value="RHW53546.1"/>
    <property type="molecule type" value="Genomic_DNA"/>
</dbReference>
<comment type="caution">
    <text evidence="1">The sequence shown here is derived from an EMBL/GenBank/DDBJ whole genome shotgun (WGS) entry which is preliminary data.</text>
</comment>
<sequence>MKEIIGLDQDFYKSGNVSSCIYTDRNGEKVSVAHSRAYGRGYGSHKTYISENKVVTTWKPYDVDMAAEMAYQIHEKFSK</sequence>
<keyword evidence="2" id="KW-1185">Reference proteome</keyword>
<reference evidence="1 2" key="1">
    <citation type="submission" date="2018-07" db="EMBL/GenBank/DDBJ databases">
        <title>Genome sequences of six Lactobacillus spp. isolated from bumble bee guts.</title>
        <authorList>
            <person name="Motta E.V.S."/>
            <person name="Moran N.A."/>
        </authorList>
    </citation>
    <scope>NUCLEOTIDE SEQUENCE [LARGE SCALE GENOMIC DNA]</scope>
    <source>
        <strain evidence="1 2">BI-4G</strain>
    </source>
</reference>
<gene>
    <name evidence="1" type="ORF">DS834_01000</name>
</gene>
<dbReference type="RefSeq" id="WP_118896707.1">
    <property type="nucleotide sequence ID" value="NZ_QOCT01000009.1"/>
</dbReference>
<organism evidence="1 2">
    <name type="scientific">Lactobacillus bombicola</name>
    <dbReference type="NCBI Taxonomy" id="1505723"/>
    <lineage>
        <taxon>Bacteria</taxon>
        <taxon>Bacillati</taxon>
        <taxon>Bacillota</taxon>
        <taxon>Bacilli</taxon>
        <taxon>Lactobacillales</taxon>
        <taxon>Lactobacillaceae</taxon>
        <taxon>Lactobacillus</taxon>
    </lineage>
</organism>
<accession>A0ABX9LWN8</accession>
<proteinExistence type="predicted"/>
<evidence type="ECO:0000313" key="1">
    <source>
        <dbReference type="EMBL" id="RHW53546.1"/>
    </source>
</evidence>
<evidence type="ECO:0000313" key="2">
    <source>
        <dbReference type="Proteomes" id="UP000283380"/>
    </source>
</evidence>
<protein>
    <submittedName>
        <fullName evidence="1">Uncharacterized protein</fullName>
    </submittedName>
</protein>
<dbReference type="Proteomes" id="UP000283380">
    <property type="component" value="Unassembled WGS sequence"/>
</dbReference>
<name>A0ABX9LWN8_9LACO</name>